<protein>
    <submittedName>
        <fullName evidence="5">Ribonucleoside-diphosphate reductase, adenosylcobalamin-dependent</fullName>
    </submittedName>
</protein>
<proteinExistence type="predicted"/>
<evidence type="ECO:0000256" key="2">
    <source>
        <dbReference type="ARBA" id="ARBA00022628"/>
    </source>
</evidence>
<dbReference type="Proteomes" id="UP000272051">
    <property type="component" value="Unassembled WGS sequence"/>
</dbReference>
<accession>A0A497ET78</accession>
<dbReference type="PANTHER" id="PTHR43371">
    <property type="entry name" value="VITAMIN B12-DEPENDENT RIBONUCLEOTIDE REDUCTASE"/>
    <property type="match status" value="1"/>
</dbReference>
<comment type="caution">
    <text evidence="5">The sequence shown here is derived from an EMBL/GenBank/DDBJ whole genome shotgun (WGS) entry which is preliminary data.</text>
</comment>
<evidence type="ECO:0000313" key="5">
    <source>
        <dbReference type="EMBL" id="RLE49930.1"/>
    </source>
</evidence>
<dbReference type="InterPro" id="IPR050862">
    <property type="entry name" value="RdRp_reductase_class-2"/>
</dbReference>
<feature type="non-terminal residue" evidence="5">
    <location>
        <position position="1"/>
    </location>
</feature>
<name>A0A497ET78_9CREN</name>
<reference evidence="5 6" key="1">
    <citation type="submission" date="2018-06" db="EMBL/GenBank/DDBJ databases">
        <title>Extensive metabolic versatility and redundancy in microbially diverse, dynamic hydrothermal sediments.</title>
        <authorList>
            <person name="Dombrowski N."/>
            <person name="Teske A."/>
            <person name="Baker B.J."/>
        </authorList>
    </citation>
    <scope>NUCLEOTIDE SEQUENCE [LARGE SCALE GENOMIC DNA]</scope>
    <source>
        <strain evidence="5">B34_G17</strain>
    </source>
</reference>
<evidence type="ECO:0000256" key="3">
    <source>
        <dbReference type="ARBA" id="ARBA00023002"/>
    </source>
</evidence>
<keyword evidence="4" id="KW-0170">Cobalt</keyword>
<dbReference type="AlphaFoldDB" id="A0A497ET78"/>
<comment type="cofactor">
    <cofactor evidence="1">
        <name>adenosylcob(III)alamin</name>
        <dbReference type="ChEBI" id="CHEBI:18408"/>
    </cofactor>
</comment>
<dbReference type="GO" id="GO:0004748">
    <property type="term" value="F:ribonucleoside-diphosphate reductase activity, thioredoxin disulfide as acceptor"/>
    <property type="evidence" value="ECO:0007669"/>
    <property type="project" value="TreeGrafter"/>
</dbReference>
<dbReference type="EMBL" id="QMQX01000189">
    <property type="protein sequence ID" value="RLE49930.1"/>
    <property type="molecule type" value="Genomic_DNA"/>
</dbReference>
<dbReference type="SUPFAM" id="SSF51998">
    <property type="entry name" value="PFL-like glycyl radical enzymes"/>
    <property type="match status" value="1"/>
</dbReference>
<gene>
    <name evidence="5" type="ORF">DRJ33_07805</name>
</gene>
<evidence type="ECO:0000256" key="4">
    <source>
        <dbReference type="ARBA" id="ARBA00023285"/>
    </source>
</evidence>
<dbReference type="GO" id="GO:0031419">
    <property type="term" value="F:cobalamin binding"/>
    <property type="evidence" value="ECO:0007669"/>
    <property type="project" value="UniProtKB-KW"/>
</dbReference>
<dbReference type="Gene3D" id="3.20.70.20">
    <property type="match status" value="1"/>
</dbReference>
<organism evidence="5 6">
    <name type="scientific">Thermoproteota archaeon</name>
    <dbReference type="NCBI Taxonomy" id="2056631"/>
    <lineage>
        <taxon>Archaea</taxon>
        <taxon>Thermoproteota</taxon>
    </lineage>
</organism>
<evidence type="ECO:0000256" key="1">
    <source>
        <dbReference type="ARBA" id="ARBA00001922"/>
    </source>
</evidence>
<sequence length="75" mass="8393">HVDNAVAKTINLRETATLDDVRRAFKLAYQLKCKGITVYRYGSKPKQVLYVAVEPEEAALESAEYLKSCPTGKCE</sequence>
<keyword evidence="3" id="KW-0560">Oxidoreductase</keyword>
<evidence type="ECO:0000313" key="6">
    <source>
        <dbReference type="Proteomes" id="UP000272051"/>
    </source>
</evidence>
<keyword evidence="2" id="KW-0846">Cobalamin</keyword>
<dbReference type="PANTHER" id="PTHR43371:SF1">
    <property type="entry name" value="RIBONUCLEOSIDE-DIPHOSPHATE REDUCTASE"/>
    <property type="match status" value="1"/>
</dbReference>